<organism evidence="8 9">
    <name type="scientific">Cryptococcus floricola</name>
    <dbReference type="NCBI Taxonomy" id="2591691"/>
    <lineage>
        <taxon>Eukaryota</taxon>
        <taxon>Fungi</taxon>
        <taxon>Dikarya</taxon>
        <taxon>Basidiomycota</taxon>
        <taxon>Agaricomycotina</taxon>
        <taxon>Tremellomycetes</taxon>
        <taxon>Tremellales</taxon>
        <taxon>Cryptococcaceae</taxon>
        <taxon>Cryptococcus</taxon>
    </lineage>
</organism>
<dbReference type="Proteomes" id="UP000322245">
    <property type="component" value="Unassembled WGS sequence"/>
</dbReference>
<comment type="similarity">
    <text evidence="1">Belongs to the aldo/keto reductase family.</text>
</comment>
<reference evidence="8 9" key="1">
    <citation type="submission" date="2017-05" db="EMBL/GenBank/DDBJ databases">
        <title>The Genome Sequence of Tsuchiyaea wingfieldii DSM 27421.</title>
        <authorList>
            <person name="Cuomo C."/>
            <person name="Passer A."/>
            <person name="Billmyre B."/>
            <person name="Heitman J."/>
        </authorList>
    </citation>
    <scope>NUCLEOTIDE SEQUENCE [LARGE SCALE GENOMIC DNA]</scope>
    <source>
        <strain evidence="8 9">DSM 27421</strain>
    </source>
</reference>
<keyword evidence="2" id="KW-0521">NADP</keyword>
<keyword evidence="3" id="KW-0560">Oxidoreductase</keyword>
<evidence type="ECO:0000256" key="6">
    <source>
        <dbReference type="PIRSR" id="PIRSR000097-3"/>
    </source>
</evidence>
<proteinExistence type="inferred from homology"/>
<evidence type="ECO:0000313" key="9">
    <source>
        <dbReference type="Proteomes" id="UP000322245"/>
    </source>
</evidence>
<dbReference type="Pfam" id="PF00248">
    <property type="entry name" value="Aldo_ket_red"/>
    <property type="match status" value="1"/>
</dbReference>
<feature type="site" description="Lowers pKa of active site Tyr" evidence="6">
    <location>
        <position position="81"/>
    </location>
</feature>
<dbReference type="InterPro" id="IPR018170">
    <property type="entry name" value="Aldo/ket_reductase_CS"/>
</dbReference>
<dbReference type="PANTHER" id="PTHR43827">
    <property type="entry name" value="2,5-DIKETO-D-GLUCONIC ACID REDUCTASE"/>
    <property type="match status" value="1"/>
</dbReference>
<feature type="active site" description="Proton donor" evidence="4">
    <location>
        <position position="50"/>
    </location>
</feature>
<dbReference type="GO" id="GO:0016652">
    <property type="term" value="F:oxidoreductase activity, acting on NAD(P)H as acceptor"/>
    <property type="evidence" value="ECO:0007669"/>
    <property type="project" value="InterPro"/>
</dbReference>
<sequence>MPVTQVTLNDGHTIPSIGFGTWKVPNQVTAAQVAQALEAGFTHIDTAEVYGNEPEVGQALSSTLSSPTSPLTRAHIHLTTKWFNISSRTPRQSLLLSLQNLGLDYVDLYLVHQPFLVKGDFAGVWREFEGLKEEGLARSIGVSNYTKEQLEQTLASATIPPAVNQILLHPYVISTQGPLLAYLREKNIVAEGYSSLVPITSKKGGPLDGVLEEIAGRLQKTPGQVLLGWSKAKGAVVVTSSSKKDRLESYLAVGDITLTDEDVRAIDQAGIKGDISKE</sequence>
<evidence type="ECO:0000256" key="2">
    <source>
        <dbReference type="ARBA" id="ARBA00022857"/>
    </source>
</evidence>
<protein>
    <recommendedName>
        <fullName evidence="7">NADP-dependent oxidoreductase domain-containing protein</fullName>
    </recommendedName>
</protein>
<dbReference type="Gene3D" id="3.20.20.100">
    <property type="entry name" value="NADP-dependent oxidoreductase domain"/>
    <property type="match status" value="1"/>
</dbReference>
<dbReference type="GO" id="GO:0016616">
    <property type="term" value="F:oxidoreductase activity, acting on the CH-OH group of donors, NAD or NADP as acceptor"/>
    <property type="evidence" value="ECO:0007669"/>
    <property type="project" value="UniProtKB-ARBA"/>
</dbReference>
<dbReference type="PROSITE" id="PS00062">
    <property type="entry name" value="ALDOKETO_REDUCTASE_2"/>
    <property type="match status" value="1"/>
</dbReference>
<gene>
    <name evidence="8" type="ORF">B9479_004832</name>
</gene>
<dbReference type="InterPro" id="IPR036812">
    <property type="entry name" value="NAD(P)_OxRdtase_dom_sf"/>
</dbReference>
<dbReference type="SUPFAM" id="SSF51430">
    <property type="entry name" value="NAD(P)-linked oxidoreductase"/>
    <property type="match status" value="1"/>
</dbReference>
<dbReference type="InterPro" id="IPR023210">
    <property type="entry name" value="NADP_OxRdtase_dom"/>
</dbReference>
<evidence type="ECO:0000256" key="3">
    <source>
        <dbReference type="ARBA" id="ARBA00023002"/>
    </source>
</evidence>
<evidence type="ECO:0000256" key="4">
    <source>
        <dbReference type="PIRSR" id="PIRSR000097-1"/>
    </source>
</evidence>
<dbReference type="PRINTS" id="PR00069">
    <property type="entry name" value="ALDKETRDTASE"/>
</dbReference>
<evidence type="ECO:0000259" key="7">
    <source>
        <dbReference type="Pfam" id="PF00248"/>
    </source>
</evidence>
<evidence type="ECO:0000256" key="5">
    <source>
        <dbReference type="PIRSR" id="PIRSR000097-2"/>
    </source>
</evidence>
<dbReference type="InterPro" id="IPR020471">
    <property type="entry name" value="AKR"/>
</dbReference>
<keyword evidence="9" id="KW-1185">Reference proteome</keyword>
<dbReference type="FunFam" id="3.20.20.100:FF:000002">
    <property type="entry name" value="2,5-diketo-D-gluconic acid reductase A"/>
    <property type="match status" value="1"/>
</dbReference>
<dbReference type="PANTHER" id="PTHR43827:SF3">
    <property type="entry name" value="NADP-DEPENDENT OXIDOREDUCTASE DOMAIN-CONTAINING PROTEIN"/>
    <property type="match status" value="1"/>
</dbReference>
<dbReference type="EMBL" id="NIDF01000059">
    <property type="protein sequence ID" value="TYJ54508.1"/>
    <property type="molecule type" value="Genomic_DNA"/>
</dbReference>
<dbReference type="InterPro" id="IPR044494">
    <property type="entry name" value="AKR3C2/3"/>
</dbReference>
<evidence type="ECO:0000313" key="8">
    <source>
        <dbReference type="EMBL" id="TYJ54508.1"/>
    </source>
</evidence>
<comment type="caution">
    <text evidence="8">The sequence shown here is derived from an EMBL/GenBank/DDBJ whole genome shotgun (WGS) entry which is preliminary data.</text>
</comment>
<evidence type="ECO:0000256" key="1">
    <source>
        <dbReference type="ARBA" id="ARBA00007905"/>
    </source>
</evidence>
<name>A0A5D3AUV4_9TREE</name>
<feature type="domain" description="NADP-dependent oxidoreductase" evidence="7">
    <location>
        <begin position="17"/>
        <end position="269"/>
    </location>
</feature>
<feature type="binding site" evidence="5">
    <location>
        <position position="112"/>
    </location>
    <ligand>
        <name>substrate</name>
    </ligand>
</feature>
<dbReference type="AlphaFoldDB" id="A0A5D3AUV4"/>
<accession>A0A5D3AUV4</accession>
<dbReference type="CDD" id="cd19120">
    <property type="entry name" value="AKR_AKR3C2-3"/>
    <property type="match status" value="1"/>
</dbReference>
<dbReference type="PIRSF" id="PIRSF000097">
    <property type="entry name" value="AKR"/>
    <property type="match status" value="1"/>
</dbReference>